<accession>A0A1I7DUQ9</accession>
<dbReference type="RefSeq" id="WP_054785538.1">
    <property type="nucleotide sequence ID" value="NZ_FPBD01000011.1"/>
</dbReference>
<dbReference type="EMBL" id="FPBD01000011">
    <property type="protein sequence ID" value="SFU15346.1"/>
    <property type="molecule type" value="Genomic_DNA"/>
</dbReference>
<proteinExistence type="predicted"/>
<gene>
    <name evidence="2" type="ORF">SAMN05444141_1117</name>
</gene>
<dbReference type="AlphaFoldDB" id="A0A1I7DUQ9"/>
<reference evidence="3" key="1">
    <citation type="submission" date="2016-10" db="EMBL/GenBank/DDBJ databases">
        <authorList>
            <person name="Varghese N."/>
            <person name="Submissions S."/>
        </authorList>
    </citation>
    <scope>NUCLEOTIDE SEQUENCE [LARGE SCALE GENOMIC DNA]</scope>
    <source>
        <strain evidence="3">DSM 17465</strain>
    </source>
</reference>
<sequence>MISNKGRSRIAGSTILMLVGLMASSVSAENGAVISKSFCKSYSNAASLFWATESRSVANIYYINSTDMKGTIRKIAGDKDFNKLENLIVSAHGSCQKIAGFKNDEFVGYLKSARLGQTRALKNLAYLSCNAASTGENGSSLLDLTRLEMSDVERIFGWLGKGHLAGNGAGKFEDAIYTSSASSEAVNYLAGTENFNPRDAIASYYWETRSNPDLDNKSFKNYCEDLVADEKHSDFESNFLKLIKKINKVYMKETHFSNDMTFFAWVYEFLGAGNKPVVCGENVDGDQVQCSQKMVDLPKF</sequence>
<protein>
    <submittedName>
        <fullName evidence="2">Uncharacterized protein</fullName>
    </submittedName>
</protein>
<evidence type="ECO:0000256" key="1">
    <source>
        <dbReference type="SAM" id="SignalP"/>
    </source>
</evidence>
<evidence type="ECO:0000313" key="3">
    <source>
        <dbReference type="Proteomes" id="UP000183371"/>
    </source>
</evidence>
<feature type="chain" id="PRO_5010378318" evidence="1">
    <location>
        <begin position="29"/>
        <end position="300"/>
    </location>
</feature>
<evidence type="ECO:0000313" key="2">
    <source>
        <dbReference type="EMBL" id="SFU15346.1"/>
    </source>
</evidence>
<dbReference type="Proteomes" id="UP000183371">
    <property type="component" value="Unassembled WGS sequence"/>
</dbReference>
<keyword evidence="1" id="KW-0732">Signal</keyword>
<organism evidence="2 3">
    <name type="scientific">Pseudovibrio denitrificans</name>
    <dbReference type="NCBI Taxonomy" id="258256"/>
    <lineage>
        <taxon>Bacteria</taxon>
        <taxon>Pseudomonadati</taxon>
        <taxon>Pseudomonadota</taxon>
        <taxon>Alphaproteobacteria</taxon>
        <taxon>Hyphomicrobiales</taxon>
        <taxon>Stappiaceae</taxon>
        <taxon>Pseudovibrio</taxon>
    </lineage>
</organism>
<keyword evidence="3" id="KW-1185">Reference proteome</keyword>
<name>A0A1I7DUQ9_9HYPH</name>
<feature type="signal peptide" evidence="1">
    <location>
        <begin position="1"/>
        <end position="28"/>
    </location>
</feature>